<keyword evidence="4" id="KW-1185">Reference proteome</keyword>
<sequence>MFAQPRCRCWRGRAGASGVSVLIALPVLLLLIGFVVYVGLLRDVRYEAQGGADAAALAGARLLADDSLLLRSHYQTPMQNRVRQARQMAQTIGQLNLAGDERLTLDLNESNDPDGDIVIGHLDRPLGGTLTPLPADANSWDNASINAVRVAVRRSALPGLWGGRPPQQAIMARATAFLDWRVVGYRPSHDRPIPLIPIALYSDPSRTDMRSWEAQWHEGLVDSWSYDGVNRRWQVGADGLPEILQPLGGSTPAAGSALFLQIGVEDFAGTIQQIQEGIRRPELERQFGAGGFVLRGDNKVNVPGAAGLPPVGSPARGMLLEALQNVASTGAARLWPLYSEYDTLQGQVRVSGWTAARIVEIQTQGSNLVLILQPCVLPHAAVVTEPREPPPAFWENNRMVCRVRLAE</sequence>
<keyword evidence="1" id="KW-0812">Transmembrane</keyword>
<evidence type="ECO:0000259" key="2">
    <source>
        <dbReference type="Pfam" id="PF13400"/>
    </source>
</evidence>
<keyword evidence="1" id="KW-1133">Transmembrane helix</keyword>
<accession>A0A7V9ACU0</accession>
<dbReference type="InterPro" id="IPR028087">
    <property type="entry name" value="Tad_N"/>
</dbReference>
<comment type="caution">
    <text evidence="3">The sequence shown here is derived from an EMBL/GenBank/DDBJ whole genome shotgun (WGS) entry which is preliminary data.</text>
</comment>
<dbReference type="Pfam" id="PF13400">
    <property type="entry name" value="Tad"/>
    <property type="match status" value="1"/>
</dbReference>
<evidence type="ECO:0000256" key="1">
    <source>
        <dbReference type="SAM" id="Phobius"/>
    </source>
</evidence>
<keyword evidence="1" id="KW-0472">Membrane</keyword>
<dbReference type="EMBL" id="JACEFB010000010">
    <property type="protein sequence ID" value="MBA2227107.1"/>
    <property type="molecule type" value="Genomic_DNA"/>
</dbReference>
<name>A0A7V9ACU0_9BACT</name>
<feature type="domain" description="Putative Flp pilus-assembly TadG-like N-terminal" evidence="2">
    <location>
        <begin position="16"/>
        <end position="61"/>
    </location>
</feature>
<gene>
    <name evidence="3" type="ORF">H0921_13170</name>
</gene>
<dbReference type="RefSeq" id="WP_194538882.1">
    <property type="nucleotide sequence ID" value="NZ_JACEFB010000010.1"/>
</dbReference>
<protein>
    <recommendedName>
        <fullName evidence="2">Putative Flp pilus-assembly TadG-like N-terminal domain-containing protein</fullName>
    </recommendedName>
</protein>
<organism evidence="3 4">
    <name type="scientific">Thermogemmata fonticola</name>
    <dbReference type="NCBI Taxonomy" id="2755323"/>
    <lineage>
        <taxon>Bacteria</taxon>
        <taxon>Pseudomonadati</taxon>
        <taxon>Planctomycetota</taxon>
        <taxon>Planctomycetia</taxon>
        <taxon>Gemmatales</taxon>
        <taxon>Gemmataceae</taxon>
        <taxon>Thermogemmata</taxon>
    </lineage>
</organism>
<evidence type="ECO:0000313" key="3">
    <source>
        <dbReference type="EMBL" id="MBA2227107.1"/>
    </source>
</evidence>
<dbReference type="Proteomes" id="UP000542342">
    <property type="component" value="Unassembled WGS sequence"/>
</dbReference>
<evidence type="ECO:0000313" key="4">
    <source>
        <dbReference type="Proteomes" id="UP000542342"/>
    </source>
</evidence>
<reference evidence="3 4" key="1">
    <citation type="submission" date="2020-07" db="EMBL/GenBank/DDBJ databases">
        <title>Thermogemmata thermophila gen. nov., sp. nov., a novel moderate thermophilic planctomycete from a Kamchatka hot spring.</title>
        <authorList>
            <person name="Elcheninov A.G."/>
            <person name="Podosokorskaya O.A."/>
            <person name="Kovaleva O.L."/>
            <person name="Novikov A."/>
            <person name="Bonch-Osmolovskaya E.A."/>
            <person name="Toshchakov S.V."/>
            <person name="Kublanov I.V."/>
        </authorList>
    </citation>
    <scope>NUCLEOTIDE SEQUENCE [LARGE SCALE GENOMIC DNA]</scope>
    <source>
        <strain evidence="3 4">2918</strain>
    </source>
</reference>
<feature type="transmembrane region" description="Helical" evidence="1">
    <location>
        <begin position="21"/>
        <end position="40"/>
    </location>
</feature>
<proteinExistence type="predicted"/>
<dbReference type="AlphaFoldDB" id="A0A7V9ACU0"/>